<evidence type="ECO:0000313" key="2">
    <source>
        <dbReference type="Proteomes" id="UP000245207"/>
    </source>
</evidence>
<comment type="caution">
    <text evidence="1">The sequence shown here is derived from an EMBL/GenBank/DDBJ whole genome shotgun (WGS) entry which is preliminary data.</text>
</comment>
<name>A0A2U1M6Q2_ARTAN</name>
<reference evidence="1 2" key="1">
    <citation type="journal article" date="2018" name="Mol. Plant">
        <title>The genome of Artemisia annua provides insight into the evolution of Asteraceae family and artemisinin biosynthesis.</title>
        <authorList>
            <person name="Shen Q."/>
            <person name="Zhang L."/>
            <person name="Liao Z."/>
            <person name="Wang S."/>
            <person name="Yan T."/>
            <person name="Shi P."/>
            <person name="Liu M."/>
            <person name="Fu X."/>
            <person name="Pan Q."/>
            <person name="Wang Y."/>
            <person name="Lv Z."/>
            <person name="Lu X."/>
            <person name="Zhang F."/>
            <person name="Jiang W."/>
            <person name="Ma Y."/>
            <person name="Chen M."/>
            <person name="Hao X."/>
            <person name="Li L."/>
            <person name="Tang Y."/>
            <person name="Lv G."/>
            <person name="Zhou Y."/>
            <person name="Sun X."/>
            <person name="Brodelius P.E."/>
            <person name="Rose J.K.C."/>
            <person name="Tang K."/>
        </authorList>
    </citation>
    <scope>NUCLEOTIDE SEQUENCE [LARGE SCALE GENOMIC DNA]</scope>
    <source>
        <strain evidence="2">cv. Huhao1</strain>
        <tissue evidence="1">Leaf</tissue>
    </source>
</reference>
<evidence type="ECO:0000313" key="1">
    <source>
        <dbReference type="EMBL" id="PWA56921.1"/>
    </source>
</evidence>
<accession>A0A2U1M6Q2</accession>
<dbReference type="Proteomes" id="UP000245207">
    <property type="component" value="Unassembled WGS sequence"/>
</dbReference>
<keyword evidence="2" id="KW-1185">Reference proteome</keyword>
<keyword evidence="1" id="KW-0548">Nucleotidyltransferase</keyword>
<keyword evidence="1" id="KW-0695">RNA-directed DNA polymerase</keyword>
<organism evidence="1 2">
    <name type="scientific">Artemisia annua</name>
    <name type="common">Sweet wormwood</name>
    <dbReference type="NCBI Taxonomy" id="35608"/>
    <lineage>
        <taxon>Eukaryota</taxon>
        <taxon>Viridiplantae</taxon>
        <taxon>Streptophyta</taxon>
        <taxon>Embryophyta</taxon>
        <taxon>Tracheophyta</taxon>
        <taxon>Spermatophyta</taxon>
        <taxon>Magnoliopsida</taxon>
        <taxon>eudicotyledons</taxon>
        <taxon>Gunneridae</taxon>
        <taxon>Pentapetalae</taxon>
        <taxon>asterids</taxon>
        <taxon>campanulids</taxon>
        <taxon>Asterales</taxon>
        <taxon>Asteraceae</taxon>
        <taxon>Asteroideae</taxon>
        <taxon>Anthemideae</taxon>
        <taxon>Artemisiinae</taxon>
        <taxon>Artemisia</taxon>
    </lineage>
</organism>
<gene>
    <name evidence="1" type="ORF">CTI12_AA414170</name>
</gene>
<dbReference type="OrthoDB" id="1111715at2759"/>
<proteinExistence type="predicted"/>
<dbReference type="AlphaFoldDB" id="A0A2U1M6Q2"/>
<dbReference type="EMBL" id="PKPP01006317">
    <property type="protein sequence ID" value="PWA56921.1"/>
    <property type="molecule type" value="Genomic_DNA"/>
</dbReference>
<sequence length="126" mass="14374">MWERLKGMANLGNISNLWAQVVSGIVNLPAKNTIWSVIQRLVLGASVYFIWQERNVRLFSNFGRSEDELLKIIVDSVRSRIMGLKLQVTSDVLKAAEVWSFPVDEKLKYKFLLDDLLADSMDIDDG</sequence>
<protein>
    <submittedName>
        <fullName evidence="1">Reverse transcriptase zinc-binding domain-containing protein</fullName>
    </submittedName>
</protein>
<dbReference type="GO" id="GO:0003964">
    <property type="term" value="F:RNA-directed DNA polymerase activity"/>
    <property type="evidence" value="ECO:0007669"/>
    <property type="project" value="UniProtKB-KW"/>
</dbReference>
<keyword evidence="1" id="KW-0808">Transferase</keyword>